<protein>
    <submittedName>
        <fullName evidence="2">Glucose dehydrogenase [acceptor]</fullName>
    </submittedName>
</protein>
<dbReference type="STRING" id="610380.E2BSK3"/>
<feature type="region of interest" description="Disordered" evidence="1">
    <location>
        <begin position="76"/>
        <end position="103"/>
    </location>
</feature>
<proteinExistence type="predicted"/>
<evidence type="ECO:0000313" key="2">
    <source>
        <dbReference type="EMBL" id="EFN81336.1"/>
    </source>
</evidence>
<reference evidence="2 3" key="1">
    <citation type="journal article" date="2010" name="Science">
        <title>Genomic comparison of the ants Camponotus floridanus and Harpegnathos saltator.</title>
        <authorList>
            <person name="Bonasio R."/>
            <person name="Zhang G."/>
            <person name="Ye C."/>
            <person name="Mutti N.S."/>
            <person name="Fang X."/>
            <person name="Qin N."/>
            <person name="Donahue G."/>
            <person name="Yang P."/>
            <person name="Li Q."/>
            <person name="Li C."/>
            <person name="Zhang P."/>
            <person name="Huang Z."/>
            <person name="Berger S.L."/>
            <person name="Reinberg D."/>
            <person name="Wang J."/>
            <person name="Liebig J."/>
        </authorList>
    </citation>
    <scope>NUCLEOTIDE SEQUENCE [LARGE SCALE GENOMIC DNA]</scope>
    <source>
        <strain evidence="2 3">R22 G/1</strain>
    </source>
</reference>
<organism evidence="3">
    <name type="scientific">Harpegnathos saltator</name>
    <name type="common">Jerdon's jumping ant</name>
    <dbReference type="NCBI Taxonomy" id="610380"/>
    <lineage>
        <taxon>Eukaryota</taxon>
        <taxon>Metazoa</taxon>
        <taxon>Ecdysozoa</taxon>
        <taxon>Arthropoda</taxon>
        <taxon>Hexapoda</taxon>
        <taxon>Insecta</taxon>
        <taxon>Pterygota</taxon>
        <taxon>Neoptera</taxon>
        <taxon>Endopterygota</taxon>
        <taxon>Hymenoptera</taxon>
        <taxon>Apocrita</taxon>
        <taxon>Aculeata</taxon>
        <taxon>Formicoidea</taxon>
        <taxon>Formicidae</taxon>
        <taxon>Ponerinae</taxon>
        <taxon>Ponerini</taxon>
        <taxon>Harpegnathos</taxon>
    </lineage>
</organism>
<accession>E2BSK3</accession>
<dbReference type="EMBL" id="GL450240">
    <property type="protein sequence ID" value="EFN81336.1"/>
    <property type="molecule type" value="Genomic_DNA"/>
</dbReference>
<dbReference type="InParanoid" id="E2BSK3"/>
<evidence type="ECO:0000313" key="3">
    <source>
        <dbReference type="Proteomes" id="UP000008237"/>
    </source>
</evidence>
<gene>
    <name evidence="2" type="ORF">EAI_14136</name>
</gene>
<evidence type="ECO:0000256" key="1">
    <source>
        <dbReference type="SAM" id="MobiDB-lite"/>
    </source>
</evidence>
<name>E2BSK3_HARSA</name>
<keyword evidence="3" id="KW-1185">Reference proteome</keyword>
<dbReference type="OrthoDB" id="269227at2759"/>
<sequence>MSYSLSAGPTCPEPYLGPSLAQVCPGSQFLTFMTILDTLVRSQNRVSQLCERVKTANPPEYYYDFIVVGVALRWEEEHEESEEEEEEEEKQVVVEVEAQEEEP</sequence>
<feature type="compositionally biased region" description="Acidic residues" evidence="1">
    <location>
        <begin position="77"/>
        <end position="89"/>
    </location>
</feature>
<dbReference type="Proteomes" id="UP000008237">
    <property type="component" value="Unassembled WGS sequence"/>
</dbReference>
<dbReference type="AlphaFoldDB" id="E2BSK3"/>